<dbReference type="InterPro" id="IPR013154">
    <property type="entry name" value="ADH-like_N"/>
</dbReference>
<gene>
    <name evidence="3" type="ORF">EK21DRAFT_80392</name>
</gene>
<sequence length="359" mass="38770">MSSLPTHRDVFRLTNDPNPTPTSPRLRFTTEPLPSTLPATSVLIKLHAISLNYRDANITFGKNPWPVRPDLIPCNDAAGTIIATGLSVTRFAVGDRVAPNTDMRNLTGREKERSWLAADEDGVCASYLVLDERVLAHLPSHLSFVEASVLPCAGVTAWSALKGVGIGNTILIQGTGGVAMLAIKLALATGCRVILSSSSDEKIAGVREKFGDEIVGVNYKSLPEWHEEVLRLTDGAGVDCVVEVGGTASIVRSLKCTRRGGFVSVVGYLSKDDGLEEMKELLPLLIDRRINLRGINAGSVQDLSDLCAAVTATQMRFDDIIDSARPFEEAEEAIRYVWEGNQVGKVVLTMECRGSDHMA</sequence>
<keyword evidence="4" id="KW-1185">Reference proteome</keyword>
<feature type="region of interest" description="Disordered" evidence="1">
    <location>
        <begin position="1"/>
        <end position="25"/>
    </location>
</feature>
<feature type="compositionally biased region" description="Basic and acidic residues" evidence="1">
    <location>
        <begin position="1"/>
        <end position="11"/>
    </location>
</feature>
<evidence type="ECO:0000256" key="1">
    <source>
        <dbReference type="SAM" id="MobiDB-lite"/>
    </source>
</evidence>
<dbReference type="InterPro" id="IPR052711">
    <property type="entry name" value="Zinc_ADH-like"/>
</dbReference>
<dbReference type="Gene3D" id="3.90.180.10">
    <property type="entry name" value="Medium-chain alcohol dehydrogenases, catalytic domain"/>
    <property type="match status" value="1"/>
</dbReference>
<dbReference type="InterPro" id="IPR013149">
    <property type="entry name" value="ADH-like_C"/>
</dbReference>
<dbReference type="PANTHER" id="PTHR45033">
    <property type="match status" value="1"/>
</dbReference>
<dbReference type="SUPFAM" id="SSF50129">
    <property type="entry name" value="GroES-like"/>
    <property type="match status" value="1"/>
</dbReference>
<evidence type="ECO:0000313" key="4">
    <source>
        <dbReference type="Proteomes" id="UP000799777"/>
    </source>
</evidence>
<dbReference type="InterPro" id="IPR020843">
    <property type="entry name" value="ER"/>
</dbReference>
<feature type="domain" description="Enoyl reductase (ER)" evidence="2">
    <location>
        <begin position="22"/>
        <end position="348"/>
    </location>
</feature>
<protein>
    <submittedName>
        <fullName evidence="3">Alcohol dehydrogenase</fullName>
    </submittedName>
</protein>
<dbReference type="PANTHER" id="PTHR45033:SF2">
    <property type="entry name" value="ZINC-TYPE ALCOHOL DEHYDROGENASE-LIKE PROTEIN C1773.06C"/>
    <property type="match status" value="1"/>
</dbReference>
<proteinExistence type="predicted"/>
<organism evidence="3 4">
    <name type="scientific">Setomelanomma holmii</name>
    <dbReference type="NCBI Taxonomy" id="210430"/>
    <lineage>
        <taxon>Eukaryota</taxon>
        <taxon>Fungi</taxon>
        <taxon>Dikarya</taxon>
        <taxon>Ascomycota</taxon>
        <taxon>Pezizomycotina</taxon>
        <taxon>Dothideomycetes</taxon>
        <taxon>Pleosporomycetidae</taxon>
        <taxon>Pleosporales</taxon>
        <taxon>Pleosporineae</taxon>
        <taxon>Phaeosphaeriaceae</taxon>
        <taxon>Setomelanomma</taxon>
    </lineage>
</organism>
<evidence type="ECO:0000313" key="3">
    <source>
        <dbReference type="EMBL" id="KAF2023655.1"/>
    </source>
</evidence>
<dbReference type="GO" id="GO:0016491">
    <property type="term" value="F:oxidoreductase activity"/>
    <property type="evidence" value="ECO:0007669"/>
    <property type="project" value="InterPro"/>
</dbReference>
<dbReference type="AlphaFoldDB" id="A0A9P4LFY0"/>
<name>A0A9P4LFY0_9PLEO</name>
<dbReference type="CDD" id="cd08276">
    <property type="entry name" value="MDR7"/>
    <property type="match status" value="1"/>
</dbReference>
<dbReference type="Gene3D" id="3.40.50.720">
    <property type="entry name" value="NAD(P)-binding Rossmann-like Domain"/>
    <property type="match status" value="1"/>
</dbReference>
<dbReference type="InterPro" id="IPR036291">
    <property type="entry name" value="NAD(P)-bd_dom_sf"/>
</dbReference>
<dbReference type="Pfam" id="PF00107">
    <property type="entry name" value="ADH_zinc_N"/>
    <property type="match status" value="1"/>
</dbReference>
<dbReference type="Proteomes" id="UP000799777">
    <property type="component" value="Unassembled WGS sequence"/>
</dbReference>
<dbReference type="SUPFAM" id="SSF51735">
    <property type="entry name" value="NAD(P)-binding Rossmann-fold domains"/>
    <property type="match status" value="1"/>
</dbReference>
<dbReference type="Pfam" id="PF08240">
    <property type="entry name" value="ADH_N"/>
    <property type="match status" value="1"/>
</dbReference>
<reference evidence="3" key="1">
    <citation type="journal article" date="2020" name="Stud. Mycol.">
        <title>101 Dothideomycetes genomes: a test case for predicting lifestyles and emergence of pathogens.</title>
        <authorList>
            <person name="Haridas S."/>
            <person name="Albert R."/>
            <person name="Binder M."/>
            <person name="Bloem J."/>
            <person name="Labutti K."/>
            <person name="Salamov A."/>
            <person name="Andreopoulos B."/>
            <person name="Baker S."/>
            <person name="Barry K."/>
            <person name="Bills G."/>
            <person name="Bluhm B."/>
            <person name="Cannon C."/>
            <person name="Castanera R."/>
            <person name="Culley D."/>
            <person name="Daum C."/>
            <person name="Ezra D."/>
            <person name="Gonzalez J."/>
            <person name="Henrissat B."/>
            <person name="Kuo A."/>
            <person name="Liang C."/>
            <person name="Lipzen A."/>
            <person name="Lutzoni F."/>
            <person name="Magnuson J."/>
            <person name="Mondo S."/>
            <person name="Nolan M."/>
            <person name="Ohm R."/>
            <person name="Pangilinan J."/>
            <person name="Park H.-J."/>
            <person name="Ramirez L."/>
            <person name="Alfaro M."/>
            <person name="Sun H."/>
            <person name="Tritt A."/>
            <person name="Yoshinaga Y."/>
            <person name="Zwiers L.-H."/>
            <person name="Turgeon B."/>
            <person name="Goodwin S."/>
            <person name="Spatafora J."/>
            <person name="Crous P."/>
            <person name="Grigoriev I."/>
        </authorList>
    </citation>
    <scope>NUCLEOTIDE SEQUENCE</scope>
    <source>
        <strain evidence="3">CBS 110217</strain>
    </source>
</reference>
<dbReference type="OrthoDB" id="3509362at2759"/>
<accession>A0A9P4LFY0</accession>
<dbReference type="EMBL" id="ML978332">
    <property type="protein sequence ID" value="KAF2023655.1"/>
    <property type="molecule type" value="Genomic_DNA"/>
</dbReference>
<comment type="caution">
    <text evidence="3">The sequence shown here is derived from an EMBL/GenBank/DDBJ whole genome shotgun (WGS) entry which is preliminary data.</text>
</comment>
<dbReference type="InterPro" id="IPR011032">
    <property type="entry name" value="GroES-like_sf"/>
</dbReference>
<evidence type="ECO:0000259" key="2">
    <source>
        <dbReference type="SMART" id="SM00829"/>
    </source>
</evidence>
<dbReference type="SMART" id="SM00829">
    <property type="entry name" value="PKS_ER"/>
    <property type="match status" value="1"/>
</dbReference>